<dbReference type="AlphaFoldDB" id="A0A7S2P8B8"/>
<dbReference type="EMBL" id="HBGY01016237">
    <property type="protein sequence ID" value="CAD9581898.1"/>
    <property type="molecule type" value="Transcribed_RNA"/>
</dbReference>
<gene>
    <name evidence="1" type="ORF">LDAN0321_LOCUS10506</name>
</gene>
<reference evidence="1" key="1">
    <citation type="submission" date="2021-01" db="EMBL/GenBank/DDBJ databases">
        <authorList>
            <person name="Corre E."/>
            <person name="Pelletier E."/>
            <person name="Niang G."/>
            <person name="Scheremetjew M."/>
            <person name="Finn R."/>
            <person name="Kale V."/>
            <person name="Holt S."/>
            <person name="Cochrane G."/>
            <person name="Meng A."/>
            <person name="Brown T."/>
            <person name="Cohen L."/>
        </authorList>
    </citation>
    <scope>NUCLEOTIDE SEQUENCE</scope>
    <source>
        <strain evidence="1">B650</strain>
    </source>
</reference>
<protein>
    <submittedName>
        <fullName evidence="1">Uncharacterized protein</fullName>
    </submittedName>
</protein>
<name>A0A7S2P8B8_9STRA</name>
<proteinExistence type="predicted"/>
<evidence type="ECO:0000313" key="1">
    <source>
        <dbReference type="EMBL" id="CAD9581898.1"/>
    </source>
</evidence>
<organism evidence="1">
    <name type="scientific">Leptocylindrus danicus</name>
    <dbReference type="NCBI Taxonomy" id="163516"/>
    <lineage>
        <taxon>Eukaryota</taxon>
        <taxon>Sar</taxon>
        <taxon>Stramenopiles</taxon>
        <taxon>Ochrophyta</taxon>
        <taxon>Bacillariophyta</taxon>
        <taxon>Coscinodiscophyceae</taxon>
        <taxon>Chaetocerotophycidae</taxon>
        <taxon>Leptocylindrales</taxon>
        <taxon>Leptocylindraceae</taxon>
        <taxon>Leptocylindrus</taxon>
    </lineage>
</organism>
<sequence length="123" mass="13842">MMTVISHQFQQRAQLNHHSFYHDPDDISIQSDHTDIDHDQGAQIIGGGDDMESIEGGHDAGDDVGSIDCVESGIERESEAELNEESIPSLNIFIEGCHHSYFIVWVTQFFFTSIAYSLDDFCF</sequence>
<accession>A0A7S2P8B8</accession>